<dbReference type="RefSeq" id="XP_025359347.1">
    <property type="nucleotide sequence ID" value="XM_025504613.1"/>
</dbReference>
<name>A0A316UNJ7_9BASI</name>
<dbReference type="PANTHER" id="PTHR46191:SF2">
    <property type="entry name" value="HALOACID DEHALOGENASE-LIKE HYDROLASE DOMAIN-CONTAINING PROTEIN 3"/>
    <property type="match status" value="1"/>
</dbReference>
<feature type="compositionally biased region" description="Low complexity" evidence="1">
    <location>
        <begin position="1"/>
        <end position="20"/>
    </location>
</feature>
<proteinExistence type="predicted"/>
<dbReference type="AlphaFoldDB" id="A0A316UNJ7"/>
<organism evidence="2 3">
    <name type="scientific">Jaminaea rosea</name>
    <dbReference type="NCBI Taxonomy" id="1569628"/>
    <lineage>
        <taxon>Eukaryota</taxon>
        <taxon>Fungi</taxon>
        <taxon>Dikarya</taxon>
        <taxon>Basidiomycota</taxon>
        <taxon>Ustilaginomycotina</taxon>
        <taxon>Exobasidiomycetes</taxon>
        <taxon>Microstromatales</taxon>
        <taxon>Microstromatales incertae sedis</taxon>
        <taxon>Jaminaea</taxon>
    </lineage>
</organism>
<dbReference type="OrthoDB" id="444127at2759"/>
<dbReference type="InterPro" id="IPR023214">
    <property type="entry name" value="HAD_sf"/>
</dbReference>
<evidence type="ECO:0000313" key="3">
    <source>
        <dbReference type="Proteomes" id="UP000245884"/>
    </source>
</evidence>
<evidence type="ECO:0000313" key="2">
    <source>
        <dbReference type="EMBL" id="PWN24735.1"/>
    </source>
</evidence>
<dbReference type="Gene3D" id="3.40.50.1000">
    <property type="entry name" value="HAD superfamily/HAD-like"/>
    <property type="match status" value="1"/>
</dbReference>
<dbReference type="Proteomes" id="UP000245884">
    <property type="component" value="Unassembled WGS sequence"/>
</dbReference>
<dbReference type="Gene3D" id="1.10.150.720">
    <property type="entry name" value="Haloacid dehalogenase-like hydrolase"/>
    <property type="match status" value="1"/>
</dbReference>
<dbReference type="EMBL" id="KZ819679">
    <property type="protein sequence ID" value="PWN24735.1"/>
    <property type="molecule type" value="Genomic_DNA"/>
</dbReference>
<evidence type="ECO:0008006" key="4">
    <source>
        <dbReference type="Google" id="ProtNLM"/>
    </source>
</evidence>
<keyword evidence="3" id="KW-1185">Reference proteome</keyword>
<sequence length="320" mass="34837">MQQPRSNSTSSPSSIPGVSSPQPPIRLILIDIFNTLLRPNPPPAHQYAKIARHGRFSLPGHLLKDEPVSLAFKAAMKKQLALHPNYGRDTLPPLPDGEAAADRWWRLVIKETIVDALSVYSEGKCSKKRAKELWAPAERRGICEEILLRFGKGGQAYELLEDVEPFLRGLAERNAKAKGGREVRIVLASNSDERILDACAALGLGEGGQDVEDRGRDRDGALLSYDLGHCKPSASFFSEALRLAGGGEGNEAAIKGEEVLYVGDDLHEDAVAARDSGTGITGVWLDREEKGRGDGKMEGVKRVVSLSEVLDLVDERQRSS</sequence>
<dbReference type="Pfam" id="PF00702">
    <property type="entry name" value="Hydrolase"/>
    <property type="match status" value="1"/>
</dbReference>
<dbReference type="GeneID" id="37026436"/>
<dbReference type="SUPFAM" id="SSF56784">
    <property type="entry name" value="HAD-like"/>
    <property type="match status" value="1"/>
</dbReference>
<dbReference type="InterPro" id="IPR036412">
    <property type="entry name" value="HAD-like_sf"/>
</dbReference>
<dbReference type="InterPro" id="IPR044924">
    <property type="entry name" value="HAD-SF_hydro_IA_REG-2-like_cap"/>
</dbReference>
<protein>
    <recommendedName>
        <fullName evidence="4">HAD-like protein</fullName>
    </recommendedName>
</protein>
<dbReference type="STRING" id="1569628.A0A316UNJ7"/>
<dbReference type="InterPro" id="IPR051828">
    <property type="entry name" value="HAD-like_hydrolase_domain"/>
</dbReference>
<evidence type="ECO:0000256" key="1">
    <source>
        <dbReference type="SAM" id="MobiDB-lite"/>
    </source>
</evidence>
<gene>
    <name evidence="2" type="ORF">BDZ90DRAFT_224375</name>
</gene>
<reference evidence="2 3" key="1">
    <citation type="journal article" date="2018" name="Mol. Biol. Evol.">
        <title>Broad Genomic Sampling Reveals a Smut Pathogenic Ancestry of the Fungal Clade Ustilaginomycotina.</title>
        <authorList>
            <person name="Kijpornyongpan T."/>
            <person name="Mondo S.J."/>
            <person name="Barry K."/>
            <person name="Sandor L."/>
            <person name="Lee J."/>
            <person name="Lipzen A."/>
            <person name="Pangilinan J."/>
            <person name="LaButti K."/>
            <person name="Hainaut M."/>
            <person name="Henrissat B."/>
            <person name="Grigoriev I.V."/>
            <person name="Spatafora J.W."/>
            <person name="Aime M.C."/>
        </authorList>
    </citation>
    <scope>NUCLEOTIDE SEQUENCE [LARGE SCALE GENOMIC DNA]</scope>
    <source>
        <strain evidence="2 3">MCA 5214</strain>
    </source>
</reference>
<dbReference type="PANTHER" id="PTHR46191">
    <property type="match status" value="1"/>
</dbReference>
<accession>A0A316UNJ7</accession>
<dbReference type="GO" id="GO:0005634">
    <property type="term" value="C:nucleus"/>
    <property type="evidence" value="ECO:0007669"/>
    <property type="project" value="TreeGrafter"/>
</dbReference>
<feature type="region of interest" description="Disordered" evidence="1">
    <location>
        <begin position="1"/>
        <end position="21"/>
    </location>
</feature>